<evidence type="ECO:0000256" key="1">
    <source>
        <dbReference type="ARBA" id="ARBA00022723"/>
    </source>
</evidence>
<sequence>MTKVLCLLHVQGEATRVLSQSMNCKGMNKELQNHQSKMHSLCVEKGANHVIVSPFFLFPGRHWHKDVVNDRINHCLSHLAGDAGESDVCANAVFTDQRIYNSLYGSKVMKKSGD</sequence>
<dbReference type="SUPFAM" id="SSF53800">
    <property type="entry name" value="Chelatase"/>
    <property type="match status" value="1"/>
</dbReference>
<dbReference type="GO" id="GO:0046872">
    <property type="term" value="F:metal ion binding"/>
    <property type="evidence" value="ECO:0007669"/>
    <property type="project" value="UniProtKB-KW"/>
</dbReference>
<keyword evidence="4" id="KW-1185">Reference proteome</keyword>
<keyword evidence="2" id="KW-0456">Lyase</keyword>
<dbReference type="OrthoDB" id="3543at2759"/>
<organism evidence="3 4">
    <name type="scientific">Kingdonia uniflora</name>
    <dbReference type="NCBI Taxonomy" id="39325"/>
    <lineage>
        <taxon>Eukaryota</taxon>
        <taxon>Viridiplantae</taxon>
        <taxon>Streptophyta</taxon>
        <taxon>Embryophyta</taxon>
        <taxon>Tracheophyta</taxon>
        <taxon>Spermatophyta</taxon>
        <taxon>Magnoliopsida</taxon>
        <taxon>Ranunculales</taxon>
        <taxon>Circaeasteraceae</taxon>
        <taxon>Kingdonia</taxon>
    </lineage>
</organism>
<dbReference type="Gene3D" id="3.40.50.1400">
    <property type="match status" value="1"/>
</dbReference>
<proteinExistence type="predicted"/>
<dbReference type="EMBL" id="JACGCM010002194">
    <property type="protein sequence ID" value="KAF6143725.1"/>
    <property type="molecule type" value="Genomic_DNA"/>
</dbReference>
<reference evidence="3 4" key="1">
    <citation type="journal article" date="2020" name="IScience">
        <title>Genome Sequencing of the Endangered Kingdonia uniflora (Circaeasteraceae, Ranunculales) Reveals Potential Mechanisms of Evolutionary Specialization.</title>
        <authorList>
            <person name="Sun Y."/>
            <person name="Deng T."/>
            <person name="Zhang A."/>
            <person name="Moore M.J."/>
            <person name="Landis J.B."/>
            <person name="Lin N."/>
            <person name="Zhang H."/>
            <person name="Zhang X."/>
            <person name="Huang J."/>
            <person name="Zhang X."/>
            <person name="Sun H."/>
            <person name="Wang H."/>
        </authorList>
    </citation>
    <scope>NUCLEOTIDE SEQUENCE [LARGE SCALE GENOMIC DNA]</scope>
    <source>
        <strain evidence="3">TB1705</strain>
        <tissue evidence="3">Leaf</tissue>
    </source>
</reference>
<keyword evidence="1" id="KW-0479">Metal-binding</keyword>
<dbReference type="InterPro" id="IPR002762">
    <property type="entry name" value="CbiX-like"/>
</dbReference>
<dbReference type="AlphaFoldDB" id="A0A7J7LM27"/>
<evidence type="ECO:0000313" key="3">
    <source>
        <dbReference type="EMBL" id="KAF6143725.1"/>
    </source>
</evidence>
<protein>
    <submittedName>
        <fullName evidence="3">Uncharacterized protein</fullName>
    </submittedName>
</protein>
<name>A0A7J7LM27_9MAGN</name>
<gene>
    <name evidence="3" type="ORF">GIB67_030615</name>
</gene>
<dbReference type="Proteomes" id="UP000541444">
    <property type="component" value="Unassembled WGS sequence"/>
</dbReference>
<accession>A0A7J7LM27</accession>
<dbReference type="Pfam" id="PF01903">
    <property type="entry name" value="CbiX"/>
    <property type="match status" value="1"/>
</dbReference>
<evidence type="ECO:0000256" key="2">
    <source>
        <dbReference type="ARBA" id="ARBA00023239"/>
    </source>
</evidence>
<dbReference type="GO" id="GO:0016829">
    <property type="term" value="F:lyase activity"/>
    <property type="evidence" value="ECO:0007669"/>
    <property type="project" value="UniProtKB-KW"/>
</dbReference>
<evidence type="ECO:0000313" key="4">
    <source>
        <dbReference type="Proteomes" id="UP000541444"/>
    </source>
</evidence>
<comment type="caution">
    <text evidence="3">The sequence shown here is derived from an EMBL/GenBank/DDBJ whole genome shotgun (WGS) entry which is preliminary data.</text>
</comment>